<dbReference type="Proteomes" id="UP000321947">
    <property type="component" value="Unassembled WGS sequence"/>
</dbReference>
<feature type="region of interest" description="Disordered" evidence="1">
    <location>
        <begin position="57"/>
        <end position="85"/>
    </location>
</feature>
<dbReference type="EMBL" id="SSTD01002800">
    <property type="protein sequence ID" value="TYK27401.1"/>
    <property type="molecule type" value="Genomic_DNA"/>
</dbReference>
<protein>
    <submittedName>
        <fullName evidence="2">Uncharacterized protein</fullName>
    </submittedName>
</protein>
<evidence type="ECO:0000313" key="4">
    <source>
        <dbReference type="Proteomes" id="UP000321393"/>
    </source>
</evidence>
<organism evidence="2 4">
    <name type="scientific">Cucumis melo var. makuwa</name>
    <name type="common">Oriental melon</name>
    <dbReference type="NCBI Taxonomy" id="1194695"/>
    <lineage>
        <taxon>Eukaryota</taxon>
        <taxon>Viridiplantae</taxon>
        <taxon>Streptophyta</taxon>
        <taxon>Embryophyta</taxon>
        <taxon>Tracheophyta</taxon>
        <taxon>Spermatophyta</taxon>
        <taxon>Magnoliopsida</taxon>
        <taxon>eudicotyledons</taxon>
        <taxon>Gunneridae</taxon>
        <taxon>Pentapetalae</taxon>
        <taxon>rosids</taxon>
        <taxon>fabids</taxon>
        <taxon>Cucurbitales</taxon>
        <taxon>Cucurbitaceae</taxon>
        <taxon>Benincaseae</taxon>
        <taxon>Cucumis</taxon>
    </lineage>
</organism>
<dbReference type="Proteomes" id="UP000321393">
    <property type="component" value="Unassembled WGS sequence"/>
</dbReference>
<name>A0A5A7V341_CUCMM</name>
<comment type="caution">
    <text evidence="2">The sequence shown here is derived from an EMBL/GenBank/DDBJ whole genome shotgun (WGS) entry which is preliminary data.</text>
</comment>
<dbReference type="EMBL" id="SSTE01004567">
    <property type="protein sequence ID" value="KAA0062483.1"/>
    <property type="molecule type" value="Genomic_DNA"/>
</dbReference>
<dbReference type="AlphaFoldDB" id="A0A5A7V341"/>
<sequence length="220" mass="25942">MVEQPCTTKKIRKLLIDPHAFASMLGNESCEGNKEDEESKETLTLVKEMPKIETDIVGHNRSKFSKINQNKTKEGKKNQRRVEDREKYHSKGIWREINWRVIEILSNLNGQGDEHVRTMKKEHEHEWRKKVGKTYLIPTEIHKNKRKRKPRKLAWSKIESLLTTRKGVNERLMRVETLVMVVAAELQWSKVLEMAEEVELWLSEKKARGKGELHERMGTH</sequence>
<evidence type="ECO:0000256" key="1">
    <source>
        <dbReference type="SAM" id="MobiDB-lite"/>
    </source>
</evidence>
<proteinExistence type="predicted"/>
<evidence type="ECO:0000313" key="5">
    <source>
        <dbReference type="Proteomes" id="UP000321947"/>
    </source>
</evidence>
<evidence type="ECO:0000313" key="3">
    <source>
        <dbReference type="EMBL" id="TYK27401.1"/>
    </source>
</evidence>
<evidence type="ECO:0000313" key="2">
    <source>
        <dbReference type="EMBL" id="KAA0062483.1"/>
    </source>
</evidence>
<accession>A0A5A7V341</accession>
<gene>
    <name evidence="3" type="ORF">E5676_scaffold325G00850</name>
    <name evidence="2" type="ORF">E6C27_scaffold130G00770</name>
</gene>
<feature type="compositionally biased region" description="Basic and acidic residues" evidence="1">
    <location>
        <begin position="71"/>
        <end position="85"/>
    </location>
</feature>
<reference evidence="4 5" key="1">
    <citation type="submission" date="2019-08" db="EMBL/GenBank/DDBJ databases">
        <title>Draft genome sequences of two oriental melons (Cucumis melo L. var makuwa).</title>
        <authorList>
            <person name="Kwon S.-Y."/>
        </authorList>
    </citation>
    <scope>NUCLEOTIDE SEQUENCE [LARGE SCALE GENOMIC DNA]</scope>
    <source>
        <strain evidence="5">cv. Chang Bougi</strain>
        <strain evidence="4">cv. SW 3</strain>
        <tissue evidence="2">Leaf</tissue>
    </source>
</reference>